<dbReference type="InterPro" id="IPR002586">
    <property type="entry name" value="CobQ/CobB/MinD/ParA_Nub-bd_dom"/>
</dbReference>
<dbReference type="PANTHER" id="PTHR13696">
    <property type="entry name" value="P-LOOP CONTAINING NUCLEOSIDE TRIPHOSPHATE HYDROLASE"/>
    <property type="match status" value="1"/>
</dbReference>
<evidence type="ECO:0000313" key="3">
    <source>
        <dbReference type="EMBL" id="WND03307.1"/>
    </source>
</evidence>
<feature type="domain" description="CobQ/CobB/MinD/ParA nucleotide binding" evidence="2">
    <location>
        <begin position="4"/>
        <end position="178"/>
    </location>
</feature>
<organism evidence="3 4">
    <name type="scientific">Temperatibacter marinus</name>
    <dbReference type="NCBI Taxonomy" id="1456591"/>
    <lineage>
        <taxon>Bacteria</taxon>
        <taxon>Pseudomonadati</taxon>
        <taxon>Pseudomonadota</taxon>
        <taxon>Alphaproteobacteria</taxon>
        <taxon>Kordiimonadales</taxon>
        <taxon>Temperatibacteraceae</taxon>
        <taxon>Temperatibacter</taxon>
    </lineage>
</organism>
<dbReference type="PIRSF" id="PIRSF009320">
    <property type="entry name" value="Nuc_binding_HP_1000"/>
    <property type="match status" value="1"/>
</dbReference>
<keyword evidence="4" id="KW-1185">Reference proteome</keyword>
<sequence>MQIVTIASQKGGSGKTTLVGHLAVAAVKAGEESVAIIDTDPQGSLTDWWNEREDSTPLLVNSSVSYLADDIEKLRVKGVKLLIIDTPPAITTSIQSVIQQSDLVLIPTRPSPHDLRAVGATVDMTERAEKPLIFIINAAVARAKLTVEAAIALSHHGAVAPTIVHNRQDFAASMINGKTALEINKSSRSKTEIEALWHFIDERLKTMTVKPLFRIQTNRALFGKRPSKFRAGLSRQSPTQANGVKPLLVEGMS</sequence>
<evidence type="ECO:0000256" key="1">
    <source>
        <dbReference type="SAM" id="MobiDB-lite"/>
    </source>
</evidence>
<dbReference type="RefSeq" id="WP_310799160.1">
    <property type="nucleotide sequence ID" value="NZ_CP123872.1"/>
</dbReference>
<name>A0AA52HA66_9PROT</name>
<dbReference type="KEGG" id="tmk:QGN29_02850"/>
<dbReference type="CDD" id="cd02042">
    <property type="entry name" value="ParAB_family"/>
    <property type="match status" value="1"/>
</dbReference>
<reference evidence="3" key="1">
    <citation type="submission" date="2023-04" db="EMBL/GenBank/DDBJ databases">
        <title>Complete genome sequence of Temperatibacter marinus.</title>
        <authorList>
            <person name="Rong J.-C."/>
            <person name="Yi M.-L."/>
            <person name="Zhao Q."/>
        </authorList>
    </citation>
    <scope>NUCLEOTIDE SEQUENCE</scope>
    <source>
        <strain evidence="3">NBRC 110045</strain>
    </source>
</reference>
<dbReference type="SUPFAM" id="SSF52540">
    <property type="entry name" value="P-loop containing nucleoside triphosphate hydrolases"/>
    <property type="match status" value="1"/>
</dbReference>
<dbReference type="InterPro" id="IPR027417">
    <property type="entry name" value="P-loop_NTPase"/>
</dbReference>
<gene>
    <name evidence="3" type="ORF">QGN29_02850</name>
</gene>
<dbReference type="Pfam" id="PF01656">
    <property type="entry name" value="CbiA"/>
    <property type="match status" value="1"/>
</dbReference>
<dbReference type="InterPro" id="IPR050678">
    <property type="entry name" value="DNA_Partitioning_ATPase"/>
</dbReference>
<evidence type="ECO:0000259" key="2">
    <source>
        <dbReference type="Pfam" id="PF01656"/>
    </source>
</evidence>
<protein>
    <submittedName>
        <fullName evidence="3">ParA family protein</fullName>
    </submittedName>
</protein>
<dbReference type="Proteomes" id="UP001268683">
    <property type="component" value="Chromosome"/>
</dbReference>
<dbReference type="EMBL" id="CP123872">
    <property type="protein sequence ID" value="WND03307.1"/>
    <property type="molecule type" value="Genomic_DNA"/>
</dbReference>
<dbReference type="AlphaFoldDB" id="A0AA52HA66"/>
<proteinExistence type="predicted"/>
<dbReference type="Gene3D" id="3.40.50.300">
    <property type="entry name" value="P-loop containing nucleotide triphosphate hydrolases"/>
    <property type="match status" value="1"/>
</dbReference>
<evidence type="ECO:0000313" key="4">
    <source>
        <dbReference type="Proteomes" id="UP001268683"/>
    </source>
</evidence>
<feature type="region of interest" description="Disordered" evidence="1">
    <location>
        <begin position="231"/>
        <end position="253"/>
    </location>
</feature>
<dbReference type="PANTHER" id="PTHR13696:SF96">
    <property type="entry name" value="COBQ_COBB_MIND_PARA NUCLEOTIDE BINDING DOMAIN-CONTAINING PROTEIN"/>
    <property type="match status" value="1"/>
</dbReference>
<accession>A0AA52HA66</accession>